<keyword evidence="2" id="KW-1185">Reference proteome</keyword>
<evidence type="ECO:0000313" key="2">
    <source>
        <dbReference type="Proteomes" id="UP000032049"/>
    </source>
</evidence>
<protein>
    <submittedName>
        <fullName evidence="1">Uncharacterized protein</fullName>
    </submittedName>
</protein>
<comment type="caution">
    <text evidence="1">The sequence shown here is derived from an EMBL/GenBank/DDBJ whole genome shotgun (WGS) entry which is preliminary data.</text>
</comment>
<accession>A0A0D0GRI2</accession>
<evidence type="ECO:0000313" key="1">
    <source>
        <dbReference type="EMBL" id="KIO78805.1"/>
    </source>
</evidence>
<dbReference type="AlphaFoldDB" id="A0A0D0GRI2"/>
<proteinExistence type="predicted"/>
<dbReference type="EMBL" id="JXRA01000006">
    <property type="protein sequence ID" value="KIO78805.1"/>
    <property type="molecule type" value="Genomic_DNA"/>
</dbReference>
<reference evidence="1 2" key="1">
    <citation type="submission" date="2015-01" db="EMBL/GenBank/DDBJ databases">
        <title>Draft genome sequence of Pedobacter sp. NL19 isolated from sludge of an effluent treatment pond in an abandoned uranium mine.</title>
        <authorList>
            <person name="Santos T."/>
            <person name="Caetano T."/>
            <person name="Covas C."/>
            <person name="Cruz A."/>
            <person name="Mendo S."/>
        </authorList>
    </citation>
    <scope>NUCLEOTIDE SEQUENCE [LARGE SCALE GENOMIC DNA]</scope>
    <source>
        <strain evidence="1 2">NL19</strain>
    </source>
</reference>
<name>A0A0D0GRI2_9SPHI</name>
<gene>
    <name evidence="1" type="ORF">TH53_01580</name>
</gene>
<organism evidence="1 2">
    <name type="scientific">Pedobacter lusitanus</name>
    <dbReference type="NCBI Taxonomy" id="1503925"/>
    <lineage>
        <taxon>Bacteria</taxon>
        <taxon>Pseudomonadati</taxon>
        <taxon>Bacteroidota</taxon>
        <taxon>Sphingobacteriia</taxon>
        <taxon>Sphingobacteriales</taxon>
        <taxon>Sphingobacteriaceae</taxon>
        <taxon>Pedobacter</taxon>
    </lineage>
</organism>
<dbReference type="STRING" id="1503925.TH53_01580"/>
<sequence>MNKKNKRGIIYSQYNNMKEIKTEKQAKQNEMKLSKLVSTNVISASENEIPQVLTDDKTKIQTTENQIV</sequence>
<dbReference type="Proteomes" id="UP000032049">
    <property type="component" value="Unassembled WGS sequence"/>
</dbReference>